<accession>A0A857GSB5</accession>
<dbReference type="RefSeq" id="WP_159342323.1">
    <property type="nucleotide sequence ID" value="NZ_CP024621.1"/>
</dbReference>
<dbReference type="KEGG" id="hmd:CTT34_10070"/>
<sequence>MNQRADGWYWVKPDDKGDPWETAHWSGRAWSFMRTRQQSGTVAATGPRIPTPDEPWQCVPKEPDESMLATLHERVLISCKPSRQEASILNDRKLWSHLLAAAPTPGEIE</sequence>
<evidence type="ECO:0000313" key="1">
    <source>
        <dbReference type="EMBL" id="QHD50011.1"/>
    </source>
</evidence>
<evidence type="ECO:0000313" key="2">
    <source>
        <dbReference type="Proteomes" id="UP000463949"/>
    </source>
</evidence>
<name>A0A857GSB5_9GAMM</name>
<dbReference type="AlphaFoldDB" id="A0A857GSB5"/>
<dbReference type="OrthoDB" id="9994853at2"/>
<protein>
    <submittedName>
        <fullName evidence="1">Uncharacterized protein</fullName>
    </submittedName>
</protein>
<gene>
    <name evidence="1" type="ORF">CTT34_10070</name>
</gene>
<reference evidence="1 2" key="1">
    <citation type="submission" date="2017-10" db="EMBL/GenBank/DDBJ databases">
        <title>Coral associated bacteria.</title>
        <authorList>
            <person name="Wang X."/>
        </authorList>
    </citation>
    <scope>NUCLEOTIDE SEQUENCE [LARGE SCALE GENOMIC DNA]</scope>
    <source>
        <strain evidence="1 2">SCSIO 43005</strain>
    </source>
</reference>
<dbReference type="Proteomes" id="UP000463949">
    <property type="component" value="Chromosome"/>
</dbReference>
<dbReference type="EMBL" id="CP024621">
    <property type="protein sequence ID" value="QHD50011.1"/>
    <property type="molecule type" value="Genomic_DNA"/>
</dbReference>
<proteinExistence type="predicted"/>
<organism evidence="1 2">
    <name type="scientific">Vreelandella aquamarina</name>
    <dbReference type="NCBI Taxonomy" id="77097"/>
    <lineage>
        <taxon>Bacteria</taxon>
        <taxon>Pseudomonadati</taxon>
        <taxon>Pseudomonadota</taxon>
        <taxon>Gammaproteobacteria</taxon>
        <taxon>Oceanospirillales</taxon>
        <taxon>Halomonadaceae</taxon>
        <taxon>Vreelandella</taxon>
    </lineage>
</organism>